<evidence type="ECO:0000256" key="3">
    <source>
        <dbReference type="ARBA" id="ARBA00023004"/>
    </source>
</evidence>
<dbReference type="Pfam" id="PF23500">
    <property type="entry name" value="DUF7133"/>
    <property type="match status" value="1"/>
</dbReference>
<dbReference type="InterPro" id="IPR055557">
    <property type="entry name" value="DUF7133"/>
</dbReference>
<dbReference type="Proteomes" id="UP001500582">
    <property type="component" value="Unassembled WGS sequence"/>
</dbReference>
<keyword evidence="7" id="KW-1185">Reference proteome</keyword>
<reference evidence="7" key="1">
    <citation type="journal article" date="2019" name="Int. J. Syst. Evol. Microbiol.">
        <title>The Global Catalogue of Microorganisms (GCM) 10K type strain sequencing project: providing services to taxonomists for standard genome sequencing and annotation.</title>
        <authorList>
            <consortium name="The Broad Institute Genomics Platform"/>
            <consortium name="The Broad Institute Genome Sequencing Center for Infectious Disease"/>
            <person name="Wu L."/>
            <person name="Ma J."/>
        </authorList>
    </citation>
    <scope>NUCLEOTIDE SEQUENCE [LARGE SCALE GENOMIC DNA]</scope>
    <source>
        <strain evidence="7">JCM 17705</strain>
    </source>
</reference>
<comment type="caution">
    <text evidence="6">The sequence shown here is derived from an EMBL/GenBank/DDBJ whole genome shotgun (WGS) entry which is preliminary data.</text>
</comment>
<dbReference type="InterPro" id="IPR009056">
    <property type="entry name" value="Cyt_c-like_dom"/>
</dbReference>
<keyword evidence="2 4" id="KW-0479">Metal-binding</keyword>
<dbReference type="PROSITE" id="PS51007">
    <property type="entry name" value="CYTC"/>
    <property type="match status" value="1"/>
</dbReference>
<evidence type="ECO:0000256" key="2">
    <source>
        <dbReference type="ARBA" id="ARBA00022723"/>
    </source>
</evidence>
<accession>A0ABP8FLL7</accession>
<dbReference type="EMBL" id="BAABFT010000001">
    <property type="protein sequence ID" value="GAA4306691.1"/>
    <property type="molecule type" value="Genomic_DNA"/>
</dbReference>
<feature type="domain" description="Cytochrome c" evidence="5">
    <location>
        <begin position="580"/>
        <end position="677"/>
    </location>
</feature>
<organism evidence="6 7">
    <name type="scientific">Mucilaginibacter gynuensis</name>
    <dbReference type="NCBI Taxonomy" id="1302236"/>
    <lineage>
        <taxon>Bacteria</taxon>
        <taxon>Pseudomonadati</taxon>
        <taxon>Bacteroidota</taxon>
        <taxon>Sphingobacteriia</taxon>
        <taxon>Sphingobacteriales</taxon>
        <taxon>Sphingobacteriaceae</taxon>
        <taxon>Mucilaginibacter</taxon>
    </lineage>
</organism>
<keyword evidence="1 4" id="KW-0349">Heme</keyword>
<evidence type="ECO:0000259" key="5">
    <source>
        <dbReference type="PROSITE" id="PS51007"/>
    </source>
</evidence>
<dbReference type="InterPro" id="IPR011042">
    <property type="entry name" value="6-blade_b-propeller_TolB-like"/>
</dbReference>
<dbReference type="PANTHER" id="PTHR33546:SF1">
    <property type="entry name" value="LARGE, MULTIFUNCTIONAL SECRETED PROTEIN"/>
    <property type="match status" value="1"/>
</dbReference>
<dbReference type="Gene3D" id="2.120.10.30">
    <property type="entry name" value="TolB, C-terminal domain"/>
    <property type="match status" value="1"/>
</dbReference>
<sequence>MKLEPGFKAELVAAEPMVSTPVAMTFDNRWRMWVVEMNGYMPDTLGTGEDAPSGKIVILEDKNNDGIADERKVFIDSLRLPRALCLIEDGLLVAEPPYLWYYKINGDKPGKRTLVDAHYTEDGNVEHHPNGLLRALDNWIYNAKSSKRYRKYGDNWVIEKTHFRGQWGISQDNYGRLYYNDNSTNLLGDYFSPGLGLTNSDQNNVAGFIERIVPDNRVYPIRPTPGVNRGYVTGTLDDSLRLINFTAACGPLIYRGDLFGPAYLQNAFVAEPSANLIKRDVLNGQGNVMKGIEAYKGREFLASTDERFRPVNLYDGPDGALYVLDMYRGIIQHKTYLTDYLKKQINKRELTQPLSCGRIYKIVPTGKGTFNRILATNGIQLAEQLGDPTGWIRDKAQQTIIDNKLTDAIPYLHAALKTTDNNLKVIHALWTLEGLHVLKTDEVIAAINNPDWDIRTQGLSVIPSVITKTNYKQYVAALQQLLLKNDDQAAPYIAFVCNAIYKFDKIAANKLLKDVAKTYPSNVFVADAVISNLQDREVAFQKELAAVVPDSTLAINKRLKKVIANRAEKLRNHDPLQLKKEFPKGAAIFASTCQTCHGADGNGIRSLAPPFNKSEWINGDKKKLISIVLYGLTGPVQVDGHLYKAPEITADMPGIGNNTEFADEDIAQILSYLRRSWQNNGDKVLAKEVAEVRAKNKGREKAFTVDELNKL</sequence>
<keyword evidence="3 4" id="KW-0408">Iron</keyword>
<proteinExistence type="predicted"/>
<dbReference type="Gene3D" id="1.10.760.10">
    <property type="entry name" value="Cytochrome c-like domain"/>
    <property type="match status" value="1"/>
</dbReference>
<dbReference type="PANTHER" id="PTHR33546">
    <property type="entry name" value="LARGE, MULTIFUNCTIONAL SECRETED PROTEIN-RELATED"/>
    <property type="match status" value="1"/>
</dbReference>
<dbReference type="SUPFAM" id="SSF48371">
    <property type="entry name" value="ARM repeat"/>
    <property type="match status" value="1"/>
</dbReference>
<dbReference type="InterPro" id="IPR016024">
    <property type="entry name" value="ARM-type_fold"/>
</dbReference>
<evidence type="ECO:0000256" key="1">
    <source>
        <dbReference type="ARBA" id="ARBA00022617"/>
    </source>
</evidence>
<evidence type="ECO:0000313" key="7">
    <source>
        <dbReference type="Proteomes" id="UP001500582"/>
    </source>
</evidence>
<evidence type="ECO:0000313" key="6">
    <source>
        <dbReference type="EMBL" id="GAA4306691.1"/>
    </source>
</evidence>
<dbReference type="InterPro" id="IPR036909">
    <property type="entry name" value="Cyt_c-like_dom_sf"/>
</dbReference>
<dbReference type="Pfam" id="PF00034">
    <property type="entry name" value="Cytochrom_C"/>
    <property type="match status" value="1"/>
</dbReference>
<dbReference type="SUPFAM" id="SSF46626">
    <property type="entry name" value="Cytochrome c"/>
    <property type="match status" value="1"/>
</dbReference>
<gene>
    <name evidence="6" type="ORF">GCM10023149_00040</name>
</gene>
<evidence type="ECO:0000256" key="4">
    <source>
        <dbReference type="PROSITE-ProRule" id="PRU00433"/>
    </source>
</evidence>
<name>A0ABP8FLL7_9SPHI</name>
<protein>
    <recommendedName>
        <fullName evidence="5">Cytochrome c domain-containing protein</fullName>
    </recommendedName>
</protein>